<feature type="binding site" evidence="10">
    <location>
        <position position="107"/>
    </location>
    <ligand>
        <name>shikimate</name>
        <dbReference type="ChEBI" id="CHEBI:36208"/>
    </ligand>
</feature>
<dbReference type="InterPro" id="IPR041121">
    <property type="entry name" value="SDH_C"/>
</dbReference>
<keyword evidence="3 10" id="KW-0521">NADP</keyword>
<sequence length="280" mass="30183">MNITANTRPLGLLGYPVTHSKSPQILNEVCRILGIPATYMAYSVCPDHLKEAVNGMRVLNFIGFNVTIPHKVAIIPYLDELDETAEEIGAVNTVLNKDGKLIGYNTDGVGYLRSLQEETAFSLKNKIVTILGAGGAARAVSITLAKAGAAKVFIANRTQSKAEELANVLGTFTSASAVALLQAHEKIAESHLLVNTTSIGMSPHTEVMPVPADYLHPKLLVSDLIYRPEETKLLLSAKQIGARTHGGLGMLLHQAAVAVEHWFNETAPILQMRAILENED</sequence>
<dbReference type="PANTHER" id="PTHR21089">
    <property type="entry name" value="SHIKIMATE DEHYDROGENASE"/>
    <property type="match status" value="1"/>
</dbReference>
<dbReference type="InterPro" id="IPR046346">
    <property type="entry name" value="Aminoacid_DH-like_N_sf"/>
</dbReference>
<evidence type="ECO:0000313" key="15">
    <source>
        <dbReference type="Proteomes" id="UP000430692"/>
    </source>
</evidence>
<dbReference type="InterPro" id="IPR036291">
    <property type="entry name" value="NAD(P)-bd_dom_sf"/>
</dbReference>
<dbReference type="SUPFAM" id="SSF53223">
    <property type="entry name" value="Aminoacid dehydrogenase-like, N-terminal domain"/>
    <property type="match status" value="1"/>
</dbReference>
<dbReference type="GO" id="GO:0004764">
    <property type="term" value="F:shikimate 3-dehydrogenase (NADP+) activity"/>
    <property type="evidence" value="ECO:0007669"/>
    <property type="project" value="UniProtKB-UniRule"/>
</dbReference>
<dbReference type="HAMAP" id="MF_00222">
    <property type="entry name" value="Shikimate_DH_AroE"/>
    <property type="match status" value="1"/>
</dbReference>
<feature type="binding site" evidence="10">
    <location>
        <position position="224"/>
    </location>
    <ligand>
        <name>NADP(+)</name>
        <dbReference type="ChEBI" id="CHEBI:58349"/>
    </ligand>
</feature>
<evidence type="ECO:0000256" key="3">
    <source>
        <dbReference type="ARBA" id="ARBA00022857"/>
    </source>
</evidence>
<comment type="catalytic activity">
    <reaction evidence="8">
        <text>shikimate + NAD(+) = 3-dehydroshikimate + NADH + H(+)</text>
        <dbReference type="Rhea" id="RHEA:17741"/>
        <dbReference type="ChEBI" id="CHEBI:15378"/>
        <dbReference type="ChEBI" id="CHEBI:16630"/>
        <dbReference type="ChEBI" id="CHEBI:36208"/>
        <dbReference type="ChEBI" id="CHEBI:57540"/>
        <dbReference type="ChEBI" id="CHEBI:57945"/>
    </reaction>
</comment>
<dbReference type="GO" id="GO:0019632">
    <property type="term" value="P:shikimate metabolic process"/>
    <property type="evidence" value="ECO:0007669"/>
    <property type="project" value="InterPro"/>
</dbReference>
<dbReference type="PANTHER" id="PTHR21089:SF1">
    <property type="entry name" value="BIFUNCTIONAL 3-DEHYDROQUINATE DEHYDRATASE_SHIKIMATE DEHYDROGENASE, CHLOROPLASTIC"/>
    <property type="match status" value="1"/>
</dbReference>
<dbReference type="UniPathway" id="UPA00053">
    <property type="reaction ID" value="UER00087"/>
</dbReference>
<dbReference type="CDD" id="cd01065">
    <property type="entry name" value="NAD_bind_Shikimate_DH"/>
    <property type="match status" value="1"/>
</dbReference>
<dbReference type="NCBIfam" id="TIGR00507">
    <property type="entry name" value="aroE"/>
    <property type="match status" value="1"/>
</dbReference>
<comment type="caution">
    <text evidence="14">The sequence shown here is derived from an EMBL/GenBank/DDBJ whole genome shotgun (WGS) entry which is preliminary data.</text>
</comment>
<comment type="function">
    <text evidence="10">Involved in the biosynthesis of the chorismate, which leads to the biosynthesis of aromatic amino acids. Catalyzes the reversible NADPH linked reduction of 3-dehydroshikimate (DHSA) to yield shikimate (SA).</text>
</comment>
<name>A0A6I4VQZ3_9BACL</name>
<organism evidence="14 15">
    <name type="scientific">Shimazuella alba</name>
    <dbReference type="NCBI Taxonomy" id="2690964"/>
    <lineage>
        <taxon>Bacteria</taxon>
        <taxon>Bacillati</taxon>
        <taxon>Bacillota</taxon>
        <taxon>Bacilli</taxon>
        <taxon>Bacillales</taxon>
        <taxon>Thermoactinomycetaceae</taxon>
        <taxon>Shimazuella</taxon>
    </lineage>
</organism>
<evidence type="ECO:0000259" key="12">
    <source>
        <dbReference type="Pfam" id="PF08501"/>
    </source>
</evidence>
<evidence type="ECO:0000256" key="7">
    <source>
        <dbReference type="ARBA" id="ARBA00051639"/>
    </source>
</evidence>
<evidence type="ECO:0000256" key="5">
    <source>
        <dbReference type="ARBA" id="ARBA00023141"/>
    </source>
</evidence>
<feature type="binding site" evidence="10">
    <location>
        <begin position="132"/>
        <end position="136"/>
    </location>
    <ligand>
        <name>NADP(+)</name>
        <dbReference type="ChEBI" id="CHEBI:58349"/>
    </ligand>
</feature>
<feature type="binding site" evidence="10">
    <location>
        <position position="254"/>
    </location>
    <ligand>
        <name>shikimate</name>
        <dbReference type="ChEBI" id="CHEBI:36208"/>
    </ligand>
</feature>
<evidence type="ECO:0000256" key="2">
    <source>
        <dbReference type="ARBA" id="ARBA00022605"/>
    </source>
</evidence>
<feature type="binding site" evidence="10">
    <location>
        <position position="247"/>
    </location>
    <ligand>
        <name>NADP(+)</name>
        <dbReference type="ChEBI" id="CHEBI:58349"/>
    </ligand>
</feature>
<evidence type="ECO:0000256" key="8">
    <source>
        <dbReference type="ARBA" id="ARBA00052329"/>
    </source>
</evidence>
<evidence type="ECO:0000259" key="11">
    <source>
        <dbReference type="Pfam" id="PF01488"/>
    </source>
</evidence>
<keyword evidence="2 10" id="KW-0028">Amino-acid biosynthesis</keyword>
<feature type="binding site" evidence="10">
    <location>
        <begin position="156"/>
        <end position="161"/>
    </location>
    <ligand>
        <name>NADP(+)</name>
        <dbReference type="ChEBI" id="CHEBI:58349"/>
    </ligand>
</feature>
<reference evidence="14 15" key="1">
    <citation type="submission" date="2019-12" db="EMBL/GenBank/DDBJ databases">
        <title>Whole-genome analyses of novel actinobacteria.</title>
        <authorList>
            <person name="Sahin N."/>
            <person name="Saygin H."/>
        </authorList>
    </citation>
    <scope>NUCLEOTIDE SEQUENCE [LARGE SCALE GENOMIC DNA]</scope>
    <source>
        <strain evidence="14 15">KC615</strain>
    </source>
</reference>
<gene>
    <name evidence="10" type="primary">aroE</name>
    <name evidence="14" type="ORF">GSM42_07175</name>
</gene>
<comment type="pathway">
    <text evidence="9">Aromatic compound metabolism; 3,4-dihydroxybenzoate biosynthesis; 3-dehydroquinate from D-quinate (NAD(+) route).</text>
</comment>
<dbReference type="EC" id="1.1.1.25" evidence="10"/>
<dbReference type="SUPFAM" id="SSF51735">
    <property type="entry name" value="NAD(P)-binding Rossmann-fold domains"/>
    <property type="match status" value="1"/>
</dbReference>
<feature type="binding site" evidence="10">
    <location>
        <position position="92"/>
    </location>
    <ligand>
        <name>shikimate</name>
        <dbReference type="ChEBI" id="CHEBI:36208"/>
    </ligand>
</feature>
<dbReference type="GO" id="GO:0030266">
    <property type="term" value="F:quinate 3-dehydrogenase (NAD+) activity"/>
    <property type="evidence" value="ECO:0007669"/>
    <property type="project" value="UniProtKB-EC"/>
</dbReference>
<evidence type="ECO:0000256" key="9">
    <source>
        <dbReference type="ARBA" id="ARBA00060613"/>
    </source>
</evidence>
<dbReference type="GO" id="GO:0009073">
    <property type="term" value="P:aromatic amino acid family biosynthetic process"/>
    <property type="evidence" value="ECO:0007669"/>
    <property type="project" value="UniProtKB-KW"/>
</dbReference>
<accession>A0A6I4VQZ3</accession>
<keyword evidence="5 10" id="KW-0057">Aromatic amino acid biosynthesis</keyword>
<dbReference type="AlphaFoldDB" id="A0A6I4VQZ3"/>
<dbReference type="Proteomes" id="UP000430692">
    <property type="component" value="Unassembled WGS sequence"/>
</dbReference>
<evidence type="ECO:0000256" key="4">
    <source>
        <dbReference type="ARBA" id="ARBA00023002"/>
    </source>
</evidence>
<dbReference type="NCBIfam" id="NF001319">
    <property type="entry name" value="PRK00258.3-3"/>
    <property type="match status" value="1"/>
</dbReference>
<dbReference type="Pfam" id="PF08501">
    <property type="entry name" value="Shikimate_dh_N"/>
    <property type="match status" value="1"/>
</dbReference>
<feature type="binding site" evidence="10">
    <location>
        <position position="67"/>
    </location>
    <ligand>
        <name>shikimate</name>
        <dbReference type="ChEBI" id="CHEBI:36208"/>
    </ligand>
</feature>
<comment type="pathway">
    <text evidence="1 10">Metabolic intermediate biosynthesis; chorismate biosynthesis; chorismate from D-erythrose 4-phosphate and phosphoenolpyruvate: step 4/7.</text>
</comment>
<dbReference type="Pfam" id="PF01488">
    <property type="entry name" value="Shikimate_DH"/>
    <property type="match status" value="1"/>
</dbReference>
<dbReference type="InterPro" id="IPR022893">
    <property type="entry name" value="Shikimate_DH_fam"/>
</dbReference>
<feature type="domain" description="Shikimate dehydrogenase substrate binding N-terminal" evidence="12">
    <location>
        <begin position="12"/>
        <end position="94"/>
    </location>
</feature>
<dbReference type="FunFam" id="3.40.50.720:FF:000086">
    <property type="entry name" value="Quinate/shikimate dehydrogenase"/>
    <property type="match status" value="1"/>
</dbReference>
<dbReference type="Gene3D" id="3.40.50.720">
    <property type="entry name" value="NAD(P)-binding Rossmann-like Domain"/>
    <property type="match status" value="1"/>
</dbReference>
<dbReference type="InterPro" id="IPR013708">
    <property type="entry name" value="Shikimate_DH-bd_N"/>
</dbReference>
<evidence type="ECO:0000256" key="1">
    <source>
        <dbReference type="ARBA" id="ARBA00004871"/>
    </source>
</evidence>
<evidence type="ECO:0000256" key="10">
    <source>
        <dbReference type="HAMAP-Rule" id="MF_00222"/>
    </source>
</evidence>
<comment type="catalytic activity">
    <reaction evidence="6 10">
        <text>shikimate + NADP(+) = 3-dehydroshikimate + NADPH + H(+)</text>
        <dbReference type="Rhea" id="RHEA:17737"/>
        <dbReference type="ChEBI" id="CHEBI:15378"/>
        <dbReference type="ChEBI" id="CHEBI:16630"/>
        <dbReference type="ChEBI" id="CHEBI:36208"/>
        <dbReference type="ChEBI" id="CHEBI:57783"/>
        <dbReference type="ChEBI" id="CHEBI:58349"/>
        <dbReference type="EC" id="1.1.1.25"/>
    </reaction>
</comment>
<feature type="active site" description="Proton acceptor" evidence="10">
    <location>
        <position position="71"/>
    </location>
</feature>
<feature type="domain" description="Quinate/shikimate 5-dehydrogenase/glutamyl-tRNA reductase" evidence="11">
    <location>
        <begin position="120"/>
        <end position="198"/>
    </location>
</feature>
<evidence type="ECO:0000259" key="13">
    <source>
        <dbReference type="Pfam" id="PF18317"/>
    </source>
</evidence>
<keyword evidence="15" id="KW-1185">Reference proteome</keyword>
<dbReference type="Gene3D" id="3.40.50.10860">
    <property type="entry name" value="Leucine Dehydrogenase, chain A, domain 1"/>
    <property type="match status" value="1"/>
</dbReference>
<comment type="catalytic activity">
    <reaction evidence="7">
        <text>L-quinate + NAD(+) = 3-dehydroquinate + NADH + H(+)</text>
        <dbReference type="Rhea" id="RHEA:22364"/>
        <dbReference type="ChEBI" id="CHEBI:15378"/>
        <dbReference type="ChEBI" id="CHEBI:29751"/>
        <dbReference type="ChEBI" id="CHEBI:32364"/>
        <dbReference type="ChEBI" id="CHEBI:57540"/>
        <dbReference type="ChEBI" id="CHEBI:57945"/>
        <dbReference type="EC" id="1.1.1.24"/>
    </reaction>
</comment>
<feature type="binding site" evidence="10">
    <location>
        <position position="83"/>
    </location>
    <ligand>
        <name>NADP(+)</name>
        <dbReference type="ChEBI" id="CHEBI:58349"/>
    </ligand>
</feature>
<feature type="domain" description="SDH C-terminal" evidence="13">
    <location>
        <begin position="247"/>
        <end position="276"/>
    </location>
</feature>
<comment type="subunit">
    <text evidence="10">Homodimer.</text>
</comment>
<feature type="binding site" evidence="10">
    <location>
        <begin position="20"/>
        <end position="22"/>
    </location>
    <ligand>
        <name>shikimate</name>
        <dbReference type="ChEBI" id="CHEBI:36208"/>
    </ligand>
</feature>
<keyword evidence="4 10" id="KW-0560">Oxidoreductase</keyword>
<dbReference type="RefSeq" id="WP_160800876.1">
    <property type="nucleotide sequence ID" value="NZ_WUUL01000004.1"/>
</dbReference>
<proteinExistence type="inferred from homology"/>
<dbReference type="InterPro" id="IPR011342">
    <property type="entry name" value="Shikimate_DH"/>
</dbReference>
<dbReference type="GO" id="GO:0008652">
    <property type="term" value="P:amino acid biosynthetic process"/>
    <property type="evidence" value="ECO:0007669"/>
    <property type="project" value="UniProtKB-KW"/>
</dbReference>
<comment type="similarity">
    <text evidence="10">Belongs to the shikimate dehydrogenase family.</text>
</comment>
<evidence type="ECO:0000313" key="14">
    <source>
        <dbReference type="EMBL" id="MXQ53513.1"/>
    </source>
</evidence>
<dbReference type="InterPro" id="IPR006151">
    <property type="entry name" value="Shikm_DH/Glu-tRNA_Rdtase"/>
</dbReference>
<dbReference type="GO" id="GO:0050661">
    <property type="term" value="F:NADP binding"/>
    <property type="evidence" value="ECO:0007669"/>
    <property type="project" value="InterPro"/>
</dbReference>
<protein>
    <recommendedName>
        <fullName evidence="10">Shikimate dehydrogenase (NADP(+))</fullName>
        <shortName evidence="10">SDH</shortName>
        <ecNumber evidence="10">1.1.1.25</ecNumber>
    </recommendedName>
</protein>
<evidence type="ECO:0000256" key="6">
    <source>
        <dbReference type="ARBA" id="ARBA00049442"/>
    </source>
</evidence>
<dbReference type="Pfam" id="PF18317">
    <property type="entry name" value="SDH_C"/>
    <property type="match status" value="1"/>
</dbReference>
<dbReference type="GO" id="GO:0009423">
    <property type="term" value="P:chorismate biosynthetic process"/>
    <property type="evidence" value="ECO:0007669"/>
    <property type="project" value="UniProtKB-UniRule"/>
</dbReference>
<feature type="binding site" evidence="10">
    <location>
        <position position="226"/>
    </location>
    <ligand>
        <name>shikimate</name>
        <dbReference type="ChEBI" id="CHEBI:36208"/>
    </ligand>
</feature>
<dbReference type="EMBL" id="WUUL01000004">
    <property type="protein sequence ID" value="MXQ53513.1"/>
    <property type="molecule type" value="Genomic_DNA"/>
</dbReference>